<reference evidence="5 6" key="1">
    <citation type="submission" date="2019-12" db="EMBL/GenBank/DDBJ databases">
        <authorList>
            <person name="Dong K."/>
        </authorList>
    </citation>
    <scope>NUCLEOTIDE SEQUENCE [LARGE SCALE GENOMIC DNA]</scope>
    <source>
        <strain evidence="5 6">JCM 31225</strain>
    </source>
</reference>
<feature type="chain" id="PRO_5026989344" description="TonB-dependent receptor" evidence="4">
    <location>
        <begin position="23"/>
        <end position="784"/>
    </location>
</feature>
<dbReference type="RefSeq" id="WP_160370841.1">
    <property type="nucleotide sequence ID" value="NZ_WSQA01000022.1"/>
</dbReference>
<dbReference type="EMBL" id="WSQA01000022">
    <property type="protein sequence ID" value="MVZ64123.1"/>
    <property type="molecule type" value="Genomic_DNA"/>
</dbReference>
<name>A0A6N8L330_9SPHI</name>
<organism evidence="5 6">
    <name type="scientific">Sphingobacterium humi</name>
    <dbReference type="NCBI Taxonomy" id="1796905"/>
    <lineage>
        <taxon>Bacteria</taxon>
        <taxon>Pseudomonadati</taxon>
        <taxon>Bacteroidota</taxon>
        <taxon>Sphingobacteriia</taxon>
        <taxon>Sphingobacteriales</taxon>
        <taxon>Sphingobacteriaceae</taxon>
        <taxon>Sphingobacterium</taxon>
    </lineage>
</organism>
<keyword evidence="4" id="KW-0732">Signal</keyword>
<keyword evidence="6" id="KW-1185">Reference proteome</keyword>
<dbReference type="AlphaFoldDB" id="A0A6N8L330"/>
<protein>
    <recommendedName>
        <fullName evidence="7">TonB-dependent receptor</fullName>
    </recommendedName>
</protein>
<sequence length="784" mass="87555">MGKLKKLAILLVGILASQATYGQVKTSKDTVRSQQAEKPKQEIKNDKNNMMLNAAADNGPRVVNIGLPASVGGTVILENGLPVTYDFMGQLPTTVWRQDNGIGKFEVLNVQNTALFASDVGISVSTWSNRGSDKFKGIVGFTTNTFGLLRADVNISGPIKNNWSYSATAFLNFDPGTFKSNIATYLDNTKIFKFLINKRYTKGQIGIQYKYANSSAINAKQSPYIYRENGKVDALPGFRIGRDAYLEESGSIHAIDPLTGAAVKWDAMDDAGSHSHVIDLLGDHTFNKGLKLDYTLRYQYADVGMYNPYYTDITTAGNTSAAKPGDKRYFLAEDPASAYEGYVQNALMIFAPRASKNTAMARIEISKKSSKHHWVLGLHNWFYQVDKGNNATYSTQFSVEPNPRTLIYQQYTAELGNDGKPTETYQWKNMTDGFGNRSYNRAMQYYNGRENKLAVVATEKWDVNSKLSISLGARAEWQRIDGDWYPGSSRQANGENWVAGHTSNIKKDWLNLTGTAEAVYKAFPQLGTPEKPMSLGFLADLMYIQQAGKLSMYAGADDPNMEKSEIPGGSFGIYFNHPVINIISKVTKIKRTKFKNNSTFNKREADGSITTEKQTIGYDVNTIGWTTDVLLKLFKGFELQALLTLQNPKYENYEFDVFGEHFSNSGNIARSVSKTLVELNPSYSWKRYKLWASARYFSKEFANYPNTLVFAGRWETFAGFSMKVNKNLDFALNAVNLLNQSGAQGSISGTNTTTAEQAKALFDRPLSGTYIRPFTLELKTRYRF</sequence>
<dbReference type="Proteomes" id="UP000435036">
    <property type="component" value="Unassembled WGS sequence"/>
</dbReference>
<evidence type="ECO:0000256" key="1">
    <source>
        <dbReference type="ARBA" id="ARBA00004442"/>
    </source>
</evidence>
<keyword evidence="2" id="KW-0472">Membrane</keyword>
<dbReference type="OrthoDB" id="994364at2"/>
<dbReference type="GO" id="GO:0009279">
    <property type="term" value="C:cell outer membrane"/>
    <property type="evidence" value="ECO:0007669"/>
    <property type="project" value="UniProtKB-SubCell"/>
</dbReference>
<accession>A0A6N8L330</accession>
<evidence type="ECO:0000313" key="6">
    <source>
        <dbReference type="Proteomes" id="UP000435036"/>
    </source>
</evidence>
<evidence type="ECO:0000256" key="4">
    <source>
        <dbReference type="SAM" id="SignalP"/>
    </source>
</evidence>
<evidence type="ECO:0000313" key="5">
    <source>
        <dbReference type="EMBL" id="MVZ64123.1"/>
    </source>
</evidence>
<comment type="caution">
    <text evidence="5">The sequence shown here is derived from an EMBL/GenBank/DDBJ whole genome shotgun (WGS) entry which is preliminary data.</text>
</comment>
<comment type="subcellular location">
    <subcellularLocation>
        <location evidence="1">Cell outer membrane</location>
    </subcellularLocation>
</comment>
<evidence type="ECO:0008006" key="7">
    <source>
        <dbReference type="Google" id="ProtNLM"/>
    </source>
</evidence>
<dbReference type="Gene3D" id="2.40.170.20">
    <property type="entry name" value="TonB-dependent receptor, beta-barrel domain"/>
    <property type="match status" value="2"/>
</dbReference>
<gene>
    <name evidence="5" type="ORF">GQF63_19035</name>
</gene>
<proteinExistence type="predicted"/>
<feature type="signal peptide" evidence="4">
    <location>
        <begin position="1"/>
        <end position="22"/>
    </location>
</feature>
<dbReference type="InterPro" id="IPR036942">
    <property type="entry name" value="Beta-barrel_TonB_sf"/>
</dbReference>
<evidence type="ECO:0000256" key="2">
    <source>
        <dbReference type="ARBA" id="ARBA00023136"/>
    </source>
</evidence>
<keyword evidence="3" id="KW-0998">Cell outer membrane</keyword>
<evidence type="ECO:0000256" key="3">
    <source>
        <dbReference type="ARBA" id="ARBA00023237"/>
    </source>
</evidence>
<dbReference type="SUPFAM" id="SSF56935">
    <property type="entry name" value="Porins"/>
    <property type="match status" value="1"/>
</dbReference>